<proteinExistence type="predicted"/>
<dbReference type="Proteomes" id="UP000325563">
    <property type="component" value="Chromosome"/>
</dbReference>
<dbReference type="KEGG" id="svn:CP980_18540"/>
<gene>
    <name evidence="2" type="ORF">CP980_18540</name>
</gene>
<reference evidence="2 3" key="1">
    <citation type="submission" date="2017-09" db="EMBL/GenBank/DDBJ databases">
        <authorList>
            <person name="Lee N."/>
            <person name="Cho B.-K."/>
        </authorList>
    </citation>
    <scope>NUCLEOTIDE SEQUENCE [LARGE SCALE GENOMIC DNA]</scope>
    <source>
        <strain evidence="2 3">ATCC 27476</strain>
    </source>
</reference>
<evidence type="ECO:0000313" key="3">
    <source>
        <dbReference type="Proteomes" id="UP000325563"/>
    </source>
</evidence>
<sequence>MSRYRMSGFGVAEVAVWPMCGGGGVRRVPVGGLCRLREVWLMVGVRRAGRVVGVVVAAALCGGAVAGCGAGAGPGVGSGSGAAGAVVRTSPVAGRLADLPARVDGPKIVVGDPGAPRTAQVLVDPRCGYCAKFEGAGGEVLLELAAEGKVKVEYLLASFLDGGGGGDGVGASGSVRAVNALRASVEAGKFAEYQAAVFASQPKGRFTDGHLLAIAAAVPGLRGEAFDRAVAEQTYKGWVGEAEEAFEATGAQGTPMVRVDGRPVGAKDGAMFDAAAFAKALEGVGIGGAAA</sequence>
<accession>A0A5J6JHB1</accession>
<organism evidence="2 3">
    <name type="scientific">Streptomyces vinaceus</name>
    <dbReference type="NCBI Taxonomy" id="1960"/>
    <lineage>
        <taxon>Bacteria</taxon>
        <taxon>Bacillati</taxon>
        <taxon>Actinomycetota</taxon>
        <taxon>Actinomycetes</taxon>
        <taxon>Kitasatosporales</taxon>
        <taxon>Streptomycetaceae</taxon>
        <taxon>Streptomyces</taxon>
    </lineage>
</organism>
<dbReference type="Gene3D" id="3.40.30.10">
    <property type="entry name" value="Glutaredoxin"/>
    <property type="match status" value="1"/>
</dbReference>
<dbReference type="SUPFAM" id="SSF52833">
    <property type="entry name" value="Thioredoxin-like"/>
    <property type="match status" value="1"/>
</dbReference>
<name>A0A5J6JHB1_STRVI</name>
<dbReference type="Pfam" id="PF13462">
    <property type="entry name" value="Thioredoxin_4"/>
    <property type="match status" value="1"/>
</dbReference>
<evidence type="ECO:0000313" key="2">
    <source>
        <dbReference type="EMBL" id="QEV46828.1"/>
    </source>
</evidence>
<dbReference type="AlphaFoldDB" id="A0A5J6JHB1"/>
<keyword evidence="3" id="KW-1185">Reference proteome</keyword>
<protein>
    <submittedName>
        <fullName evidence="2">Disulfide bond formation protein D</fullName>
    </submittedName>
</protein>
<dbReference type="EMBL" id="CP023692">
    <property type="protein sequence ID" value="QEV46828.1"/>
    <property type="molecule type" value="Genomic_DNA"/>
</dbReference>
<dbReference type="InterPro" id="IPR036249">
    <property type="entry name" value="Thioredoxin-like_sf"/>
</dbReference>
<evidence type="ECO:0000259" key="1">
    <source>
        <dbReference type="Pfam" id="PF13462"/>
    </source>
</evidence>
<dbReference type="InterPro" id="IPR012336">
    <property type="entry name" value="Thioredoxin-like_fold"/>
</dbReference>
<feature type="domain" description="Thioredoxin-like fold" evidence="1">
    <location>
        <begin position="106"/>
        <end position="266"/>
    </location>
</feature>